<dbReference type="EMBL" id="PKMF04000065">
    <property type="protein sequence ID" value="KAK7853461.1"/>
    <property type="molecule type" value="Genomic_DNA"/>
</dbReference>
<accession>A0AAW0LSR7</accession>
<dbReference type="Pfam" id="PF00069">
    <property type="entry name" value="Pkinase"/>
    <property type="match status" value="1"/>
</dbReference>
<evidence type="ECO:0000256" key="1">
    <source>
        <dbReference type="ARBA" id="ARBA00005432"/>
    </source>
</evidence>
<comment type="caution">
    <text evidence="4">The sequence shown here is derived from an EMBL/GenBank/DDBJ whole genome shotgun (WGS) entry which is preliminary data.</text>
</comment>
<keyword evidence="5" id="KW-1185">Reference proteome</keyword>
<dbReference type="GO" id="GO:0005737">
    <property type="term" value="C:cytoplasm"/>
    <property type="evidence" value="ECO:0007669"/>
    <property type="project" value="UniProtKB-ARBA"/>
</dbReference>
<evidence type="ECO:0000313" key="5">
    <source>
        <dbReference type="Proteomes" id="UP000237347"/>
    </source>
</evidence>
<gene>
    <name evidence="4" type="primary">PIX13_0</name>
    <name evidence="4" type="ORF">CFP56_035777</name>
</gene>
<dbReference type="InterPro" id="IPR036424">
    <property type="entry name" value="UPP_synth-like_sf"/>
</dbReference>
<dbReference type="InterPro" id="IPR050823">
    <property type="entry name" value="Plant_Ser_Thr_Prot_Kinase"/>
</dbReference>
<evidence type="ECO:0000313" key="4">
    <source>
        <dbReference type="EMBL" id="KAK7853461.1"/>
    </source>
</evidence>
<feature type="domain" description="Protein kinase" evidence="3">
    <location>
        <begin position="1"/>
        <end position="154"/>
    </location>
</feature>
<comment type="similarity">
    <text evidence="1">Belongs to the UPP synthase family.</text>
</comment>
<dbReference type="AlphaFoldDB" id="A0AAW0LSR7"/>
<evidence type="ECO:0000259" key="3">
    <source>
        <dbReference type="PROSITE" id="PS50011"/>
    </source>
</evidence>
<organism evidence="4 5">
    <name type="scientific">Quercus suber</name>
    <name type="common">Cork oak</name>
    <dbReference type="NCBI Taxonomy" id="58331"/>
    <lineage>
        <taxon>Eukaryota</taxon>
        <taxon>Viridiplantae</taxon>
        <taxon>Streptophyta</taxon>
        <taxon>Embryophyta</taxon>
        <taxon>Tracheophyta</taxon>
        <taxon>Spermatophyta</taxon>
        <taxon>Magnoliopsida</taxon>
        <taxon>eudicotyledons</taxon>
        <taxon>Gunneridae</taxon>
        <taxon>Pentapetalae</taxon>
        <taxon>rosids</taxon>
        <taxon>fabids</taxon>
        <taxon>Fagales</taxon>
        <taxon>Fagaceae</taxon>
        <taxon>Quercus</taxon>
    </lineage>
</organism>
<sequence length="301" mass="33756">MTVICSPFWFFLLQNYNAKISNFGLAILGPSGADSHVTTGVVGTYGYAAPEYIATGHLHVKSDVYGFGVALLEMLTSKRAVDANRRSGQQNLVEWLKPSLSNKRKLKSIMDIRMEGQYSTEAALLAVQLTLKCLESEPKNRPAMKEVVETLERIEANSLSESQALNTTRACNGVIGVERKKGVTLHAVQGSCEDKWDEARSRTSNGVTEGVADSKKQWMHPTIKLVDIEKNMYMGVAPDPDILIRTSGENRLSNFLLWQTTNCPLYSPSALWPEIGLWHLIWAVLNFQQSHYYFEKKRKQL</sequence>
<dbReference type="SUPFAM" id="SSF56112">
    <property type="entry name" value="Protein kinase-like (PK-like)"/>
    <property type="match status" value="1"/>
</dbReference>
<protein>
    <submittedName>
        <fullName evidence="4">Serine/threonine-protein kinase pix13</fullName>
    </submittedName>
</protein>
<dbReference type="Gene3D" id="3.40.1180.10">
    <property type="entry name" value="Decaprenyl diphosphate synthase-like"/>
    <property type="match status" value="1"/>
</dbReference>
<evidence type="ECO:0000256" key="2">
    <source>
        <dbReference type="ARBA" id="ARBA00022679"/>
    </source>
</evidence>
<reference evidence="4 5" key="1">
    <citation type="journal article" date="2018" name="Sci. Data">
        <title>The draft genome sequence of cork oak.</title>
        <authorList>
            <person name="Ramos A.M."/>
            <person name="Usie A."/>
            <person name="Barbosa P."/>
            <person name="Barros P.M."/>
            <person name="Capote T."/>
            <person name="Chaves I."/>
            <person name="Simoes F."/>
            <person name="Abreu I."/>
            <person name="Carrasquinho I."/>
            <person name="Faro C."/>
            <person name="Guimaraes J.B."/>
            <person name="Mendonca D."/>
            <person name="Nobrega F."/>
            <person name="Rodrigues L."/>
            <person name="Saibo N.J.M."/>
            <person name="Varela M.C."/>
            <person name="Egas C."/>
            <person name="Matos J."/>
            <person name="Miguel C.M."/>
            <person name="Oliveira M.M."/>
            <person name="Ricardo C.P."/>
            <person name="Goncalves S."/>
        </authorList>
    </citation>
    <scope>NUCLEOTIDE SEQUENCE [LARGE SCALE GENOMIC DNA]</scope>
    <source>
        <strain evidence="5">cv. HL8</strain>
    </source>
</reference>
<dbReference type="PANTHER" id="PTHR45621">
    <property type="entry name" value="OS01G0588500 PROTEIN-RELATED"/>
    <property type="match status" value="1"/>
</dbReference>
<dbReference type="SUPFAM" id="SSF64005">
    <property type="entry name" value="Undecaprenyl diphosphate synthase"/>
    <property type="match status" value="1"/>
</dbReference>
<proteinExistence type="inferred from homology"/>
<keyword evidence="4" id="KW-0418">Kinase</keyword>
<dbReference type="Pfam" id="PF01255">
    <property type="entry name" value="Prenyltransf"/>
    <property type="match status" value="1"/>
</dbReference>
<dbReference type="InterPro" id="IPR000719">
    <property type="entry name" value="Prot_kinase_dom"/>
</dbReference>
<dbReference type="GO" id="GO:0016765">
    <property type="term" value="F:transferase activity, transferring alkyl or aryl (other than methyl) groups"/>
    <property type="evidence" value="ECO:0007669"/>
    <property type="project" value="InterPro"/>
</dbReference>
<dbReference type="GO" id="GO:0005524">
    <property type="term" value="F:ATP binding"/>
    <property type="evidence" value="ECO:0007669"/>
    <property type="project" value="InterPro"/>
</dbReference>
<dbReference type="Gene3D" id="1.10.510.10">
    <property type="entry name" value="Transferase(Phosphotransferase) domain 1"/>
    <property type="match status" value="1"/>
</dbReference>
<name>A0AAW0LSR7_QUESU</name>
<keyword evidence="2" id="KW-0808">Transferase</keyword>
<dbReference type="InterPro" id="IPR001441">
    <property type="entry name" value="UPP_synth-like"/>
</dbReference>
<dbReference type="Proteomes" id="UP000237347">
    <property type="component" value="Unassembled WGS sequence"/>
</dbReference>
<dbReference type="InterPro" id="IPR011009">
    <property type="entry name" value="Kinase-like_dom_sf"/>
</dbReference>
<dbReference type="InterPro" id="IPR018520">
    <property type="entry name" value="UPP_synth-like_CS"/>
</dbReference>
<dbReference type="GO" id="GO:0004672">
    <property type="term" value="F:protein kinase activity"/>
    <property type="evidence" value="ECO:0007669"/>
    <property type="project" value="InterPro"/>
</dbReference>
<dbReference type="PROSITE" id="PS01066">
    <property type="entry name" value="UPP_SYNTHASE"/>
    <property type="match status" value="1"/>
</dbReference>
<dbReference type="PROSITE" id="PS50011">
    <property type="entry name" value="PROTEIN_KINASE_DOM"/>
    <property type="match status" value="1"/>
</dbReference>